<dbReference type="GO" id="GO:0008270">
    <property type="term" value="F:zinc ion binding"/>
    <property type="evidence" value="ECO:0007669"/>
    <property type="project" value="UniProtKB-KW"/>
</dbReference>
<evidence type="ECO:0000259" key="6">
    <source>
        <dbReference type="Pfam" id="PF01258"/>
    </source>
</evidence>
<dbReference type="AlphaFoldDB" id="A0A1G6XC24"/>
<dbReference type="InterPro" id="IPR020458">
    <property type="entry name" value="Znf_DskA_TraR_CS"/>
</dbReference>
<evidence type="ECO:0000256" key="1">
    <source>
        <dbReference type="ARBA" id="ARBA00022723"/>
    </source>
</evidence>
<dbReference type="PANTHER" id="PTHR33823">
    <property type="entry name" value="RNA POLYMERASE-BINDING TRANSCRIPTION FACTOR DKSA-RELATED"/>
    <property type="match status" value="1"/>
</dbReference>
<proteinExistence type="predicted"/>
<feature type="coiled-coil region" evidence="5">
    <location>
        <begin position="9"/>
        <end position="36"/>
    </location>
</feature>
<sequence>MTSADDDLVVLVEERLRELEAQRASLRSDVEQMRVSRSLDFTDDEHDPEGSTVSLDHARDRALLAATEQTLAELVAARERLAAGSFGRCEGCGEAIPEERLRARPEARYCISCASRQAGPRRR</sequence>
<evidence type="ECO:0000313" key="7">
    <source>
        <dbReference type="EMBL" id="SDD75718.1"/>
    </source>
</evidence>
<feature type="zinc finger region" description="dksA C4-type" evidence="4">
    <location>
        <begin position="89"/>
        <end position="113"/>
    </location>
</feature>
<evidence type="ECO:0000256" key="5">
    <source>
        <dbReference type="SAM" id="Coils"/>
    </source>
</evidence>
<dbReference type="Pfam" id="PF01258">
    <property type="entry name" value="zf-dskA_traR"/>
    <property type="match status" value="1"/>
</dbReference>
<protein>
    <submittedName>
        <fullName evidence="7">RNA polymerase-binding transcription factor DksA</fullName>
    </submittedName>
</protein>
<evidence type="ECO:0000256" key="2">
    <source>
        <dbReference type="ARBA" id="ARBA00022771"/>
    </source>
</evidence>
<evidence type="ECO:0000313" key="8">
    <source>
        <dbReference type="Proteomes" id="UP000198546"/>
    </source>
</evidence>
<dbReference type="PROSITE" id="PS51128">
    <property type="entry name" value="ZF_DKSA_2"/>
    <property type="match status" value="1"/>
</dbReference>
<accession>A0A1G6XC24</accession>
<reference evidence="7 8" key="1">
    <citation type="submission" date="2016-10" db="EMBL/GenBank/DDBJ databases">
        <authorList>
            <person name="de Groot N.N."/>
        </authorList>
    </citation>
    <scope>NUCLEOTIDE SEQUENCE [LARGE SCALE GENOMIC DNA]</scope>
    <source>
        <strain evidence="7 8">MON 2.2</strain>
    </source>
</reference>
<dbReference type="InterPro" id="IPR000962">
    <property type="entry name" value="Znf_DskA_TraR"/>
</dbReference>
<dbReference type="RefSeq" id="WP_197679254.1">
    <property type="nucleotide sequence ID" value="NZ_LT629688.1"/>
</dbReference>
<dbReference type="PROSITE" id="PS01102">
    <property type="entry name" value="ZF_DKSA_1"/>
    <property type="match status" value="1"/>
</dbReference>
<feature type="domain" description="Zinc finger DksA/TraR C4-type" evidence="6">
    <location>
        <begin position="84"/>
        <end position="116"/>
    </location>
</feature>
<keyword evidence="1" id="KW-0479">Metal-binding</keyword>
<dbReference type="STRING" id="675864.SAMN04489747_1670"/>
<dbReference type="EMBL" id="LT629688">
    <property type="protein sequence ID" value="SDD75718.1"/>
    <property type="molecule type" value="Genomic_DNA"/>
</dbReference>
<dbReference type="PANTHER" id="PTHR33823:SF4">
    <property type="entry name" value="GENERAL STRESS PROTEIN 16O"/>
    <property type="match status" value="1"/>
</dbReference>
<keyword evidence="2" id="KW-0863">Zinc-finger</keyword>
<dbReference type="Proteomes" id="UP000198546">
    <property type="component" value="Chromosome i"/>
</dbReference>
<keyword evidence="5" id="KW-0175">Coiled coil</keyword>
<name>A0A1G6XC24_9ACTN</name>
<evidence type="ECO:0000256" key="3">
    <source>
        <dbReference type="ARBA" id="ARBA00022833"/>
    </source>
</evidence>
<gene>
    <name evidence="7" type="ORF">SAMN04489747_1670</name>
</gene>
<dbReference type="Gene3D" id="1.20.120.910">
    <property type="entry name" value="DksA, coiled-coil domain"/>
    <property type="match status" value="1"/>
</dbReference>
<keyword evidence="3" id="KW-0862">Zinc</keyword>
<keyword evidence="8" id="KW-1185">Reference proteome</keyword>
<evidence type="ECO:0000256" key="4">
    <source>
        <dbReference type="PROSITE-ProRule" id="PRU00510"/>
    </source>
</evidence>
<dbReference type="SUPFAM" id="SSF57716">
    <property type="entry name" value="Glucocorticoid receptor-like (DNA-binding domain)"/>
    <property type="match status" value="1"/>
</dbReference>
<organism evidence="7 8">
    <name type="scientific">Auraticoccus monumenti</name>
    <dbReference type="NCBI Taxonomy" id="675864"/>
    <lineage>
        <taxon>Bacteria</taxon>
        <taxon>Bacillati</taxon>
        <taxon>Actinomycetota</taxon>
        <taxon>Actinomycetes</taxon>
        <taxon>Propionibacteriales</taxon>
        <taxon>Propionibacteriaceae</taxon>
        <taxon>Auraticoccus</taxon>
    </lineage>
</organism>